<dbReference type="GO" id="GO:0006865">
    <property type="term" value="P:amino acid transport"/>
    <property type="evidence" value="ECO:0007669"/>
    <property type="project" value="UniProtKB-KW"/>
</dbReference>
<dbReference type="Gene3D" id="3.30.70.260">
    <property type="match status" value="1"/>
</dbReference>
<evidence type="ECO:0000259" key="9">
    <source>
        <dbReference type="PROSITE" id="PS50893"/>
    </source>
</evidence>
<dbReference type="InterPro" id="IPR050086">
    <property type="entry name" value="MetN_ABC_transporter-like"/>
</dbReference>
<dbReference type="InterPro" id="IPR018449">
    <property type="entry name" value="NIL_domain"/>
</dbReference>
<dbReference type="EMBL" id="CP060637">
    <property type="protein sequence ID" value="QNM15080.1"/>
    <property type="molecule type" value="Genomic_DNA"/>
</dbReference>
<dbReference type="InterPro" id="IPR045865">
    <property type="entry name" value="ACT-like_dom_sf"/>
</dbReference>
<dbReference type="KEGG" id="fho:H9Q81_09220"/>
<dbReference type="SMART" id="SM00382">
    <property type="entry name" value="AAA"/>
    <property type="match status" value="1"/>
</dbReference>
<keyword evidence="5 10" id="KW-0067">ATP-binding</keyword>
<dbReference type="GO" id="GO:0005886">
    <property type="term" value="C:plasma membrane"/>
    <property type="evidence" value="ECO:0007669"/>
    <property type="project" value="UniProtKB-ARBA"/>
</dbReference>
<dbReference type="Proteomes" id="UP000515913">
    <property type="component" value="Chromosome"/>
</dbReference>
<dbReference type="InterPro" id="IPR027417">
    <property type="entry name" value="P-loop_NTPase"/>
</dbReference>
<dbReference type="GO" id="GO:0005524">
    <property type="term" value="F:ATP binding"/>
    <property type="evidence" value="ECO:0007669"/>
    <property type="project" value="UniProtKB-KW"/>
</dbReference>
<evidence type="ECO:0000256" key="2">
    <source>
        <dbReference type="ARBA" id="ARBA00022448"/>
    </source>
</evidence>
<comment type="similarity">
    <text evidence="1">Belongs to the ABC transporter superfamily.</text>
</comment>
<evidence type="ECO:0000256" key="7">
    <source>
        <dbReference type="ARBA" id="ARBA00022970"/>
    </source>
</evidence>
<dbReference type="PROSITE" id="PS00211">
    <property type="entry name" value="ABC_TRANSPORTER_1"/>
    <property type="match status" value="1"/>
</dbReference>
<keyword evidence="7" id="KW-0029">Amino-acid transport</keyword>
<keyword evidence="8" id="KW-0472">Membrane</keyword>
<dbReference type="PANTHER" id="PTHR43166:SF30">
    <property type="entry name" value="METHIONINE IMPORT ATP-BINDING PROTEIN METN"/>
    <property type="match status" value="1"/>
</dbReference>
<reference evidence="10 11" key="1">
    <citation type="submission" date="2020-08" db="EMBL/GenBank/DDBJ databases">
        <authorList>
            <person name="Liu C."/>
            <person name="Sun Q."/>
        </authorList>
    </citation>
    <scope>NUCLEOTIDE SEQUENCE [LARGE SCALE GENOMIC DNA]</scope>
    <source>
        <strain evidence="10 11">NSJ-57</strain>
    </source>
</reference>
<dbReference type="Gene3D" id="3.40.50.300">
    <property type="entry name" value="P-loop containing nucleotide triphosphate hydrolases"/>
    <property type="match status" value="1"/>
</dbReference>
<evidence type="ECO:0000313" key="10">
    <source>
        <dbReference type="EMBL" id="QNM15080.1"/>
    </source>
</evidence>
<dbReference type="SMART" id="SM00930">
    <property type="entry name" value="NIL"/>
    <property type="match status" value="1"/>
</dbReference>
<dbReference type="CDD" id="cd03258">
    <property type="entry name" value="ABC_MetN_methionine_transporter"/>
    <property type="match status" value="1"/>
</dbReference>
<dbReference type="PANTHER" id="PTHR43166">
    <property type="entry name" value="AMINO ACID IMPORT ATP-BINDING PROTEIN"/>
    <property type="match status" value="1"/>
</dbReference>
<keyword evidence="3" id="KW-1003">Cell membrane</keyword>
<dbReference type="SUPFAM" id="SSF52540">
    <property type="entry name" value="P-loop containing nucleoside triphosphate hydrolases"/>
    <property type="match status" value="1"/>
</dbReference>
<dbReference type="GO" id="GO:0016887">
    <property type="term" value="F:ATP hydrolysis activity"/>
    <property type="evidence" value="ECO:0007669"/>
    <property type="project" value="InterPro"/>
</dbReference>
<evidence type="ECO:0000256" key="4">
    <source>
        <dbReference type="ARBA" id="ARBA00022741"/>
    </source>
</evidence>
<organism evidence="10 11">
    <name type="scientific">Fusobacterium hominis</name>
    <dbReference type="NCBI Taxonomy" id="2764326"/>
    <lineage>
        <taxon>Bacteria</taxon>
        <taxon>Fusobacteriati</taxon>
        <taxon>Fusobacteriota</taxon>
        <taxon>Fusobacteriia</taxon>
        <taxon>Fusobacteriales</taxon>
        <taxon>Fusobacteriaceae</taxon>
        <taxon>Fusobacterium</taxon>
    </lineage>
</organism>
<dbReference type="SUPFAM" id="SSF55021">
    <property type="entry name" value="ACT-like"/>
    <property type="match status" value="1"/>
</dbReference>
<feature type="domain" description="ABC transporter" evidence="9">
    <location>
        <begin position="2"/>
        <end position="238"/>
    </location>
</feature>
<dbReference type="InterPro" id="IPR017871">
    <property type="entry name" value="ABC_transporter-like_CS"/>
</dbReference>
<evidence type="ECO:0000256" key="1">
    <source>
        <dbReference type="ARBA" id="ARBA00005417"/>
    </source>
</evidence>
<gene>
    <name evidence="10" type="ORF">H9Q81_09220</name>
</gene>
<dbReference type="PROSITE" id="PS50893">
    <property type="entry name" value="ABC_TRANSPORTER_2"/>
    <property type="match status" value="1"/>
</dbReference>
<dbReference type="InterPro" id="IPR003593">
    <property type="entry name" value="AAA+_ATPase"/>
</dbReference>
<dbReference type="Pfam" id="PF00005">
    <property type="entry name" value="ABC_tran"/>
    <property type="match status" value="1"/>
</dbReference>
<evidence type="ECO:0000256" key="6">
    <source>
        <dbReference type="ARBA" id="ARBA00022967"/>
    </source>
</evidence>
<protein>
    <submittedName>
        <fullName evidence="10">Methionine ABC transporter ATP-binding protein</fullName>
    </submittedName>
</protein>
<proteinExistence type="inferred from homology"/>
<keyword evidence="11" id="KW-1185">Reference proteome</keyword>
<accession>A0A7G9GW98</accession>
<name>A0A7G9GW98_9FUSO</name>
<keyword evidence="2" id="KW-0813">Transport</keyword>
<keyword evidence="4" id="KW-0547">Nucleotide-binding</keyword>
<evidence type="ECO:0000256" key="3">
    <source>
        <dbReference type="ARBA" id="ARBA00022475"/>
    </source>
</evidence>
<dbReference type="AlphaFoldDB" id="A0A7G9GW98"/>
<evidence type="ECO:0000256" key="5">
    <source>
        <dbReference type="ARBA" id="ARBA00022840"/>
    </source>
</evidence>
<keyword evidence="6" id="KW-1278">Translocase</keyword>
<dbReference type="FunFam" id="3.40.50.300:FF:000056">
    <property type="entry name" value="Cell division ATP-binding protein FtsE"/>
    <property type="match status" value="1"/>
</dbReference>
<evidence type="ECO:0000313" key="11">
    <source>
        <dbReference type="Proteomes" id="UP000515913"/>
    </source>
</evidence>
<dbReference type="RefSeq" id="WP_101474620.1">
    <property type="nucleotide sequence ID" value="NZ_CP060637.1"/>
</dbReference>
<dbReference type="Pfam" id="PF09383">
    <property type="entry name" value="NIL"/>
    <property type="match status" value="1"/>
</dbReference>
<dbReference type="InterPro" id="IPR041701">
    <property type="entry name" value="MetN_ABC"/>
</dbReference>
<dbReference type="InterPro" id="IPR003439">
    <property type="entry name" value="ABC_transporter-like_ATP-bd"/>
</dbReference>
<evidence type="ECO:0000256" key="8">
    <source>
        <dbReference type="ARBA" id="ARBA00023136"/>
    </source>
</evidence>
<sequence length="336" mass="37151">MIEIINVNKVYPNGYHAVKDVSLTINDGDIFGVIGLSGAGKSSLIRLLNRLEEPTSGKIIIDGVDMTSLSKKELLERRKKIGMIFQHFNLLSSRTVGENVAFALEIVGWKKSDIDKRVDELLELVELKDKKSYYPSQLSGGQKQRVAIARALANNPDVLLSDEATSALDPKTTKSILDLIRNIQKKFGLTVVMITHQMEVIRDICNKVAVMSDGKVVETGGVHHIFSSPKSEVTKELISYLPGIEEKGVKLMKTPGKNILRLEFLGVIADEPIISKAVRTFNIDFSILGGSIDNLSTMKVGHLFIELSGDMKQQNEAIEWFKNEAGVITEVIYNGI</sequence>